<organism evidence="2 3">
    <name type="scientific">Ustilago trichophora</name>
    <dbReference type="NCBI Taxonomy" id="86804"/>
    <lineage>
        <taxon>Eukaryota</taxon>
        <taxon>Fungi</taxon>
        <taxon>Dikarya</taxon>
        <taxon>Basidiomycota</taxon>
        <taxon>Ustilaginomycotina</taxon>
        <taxon>Ustilaginomycetes</taxon>
        <taxon>Ustilaginales</taxon>
        <taxon>Ustilaginaceae</taxon>
        <taxon>Ustilago</taxon>
    </lineage>
</organism>
<dbReference type="InterPro" id="IPR032675">
    <property type="entry name" value="LRR_dom_sf"/>
</dbReference>
<dbReference type="EMBL" id="OOIN01000018">
    <property type="protein sequence ID" value="SPO27572.1"/>
    <property type="molecule type" value="Genomic_DNA"/>
</dbReference>
<feature type="region of interest" description="Disordered" evidence="1">
    <location>
        <begin position="35"/>
        <end position="109"/>
    </location>
</feature>
<gene>
    <name evidence="2" type="ORF">UTRI_04396_B</name>
</gene>
<feature type="compositionally biased region" description="Polar residues" evidence="1">
    <location>
        <begin position="304"/>
        <end position="329"/>
    </location>
</feature>
<protein>
    <submittedName>
        <fullName evidence="2">Uncharacterized protein</fullName>
    </submittedName>
</protein>
<dbReference type="OrthoDB" id="2549725at2759"/>
<evidence type="ECO:0000313" key="2">
    <source>
        <dbReference type="EMBL" id="SPO27572.1"/>
    </source>
</evidence>
<dbReference type="SUPFAM" id="SSF52047">
    <property type="entry name" value="RNI-like"/>
    <property type="match status" value="1"/>
</dbReference>
<name>A0A5C3EAD0_9BASI</name>
<feature type="region of interest" description="Disordered" evidence="1">
    <location>
        <begin position="276"/>
        <end position="329"/>
    </location>
</feature>
<evidence type="ECO:0000313" key="3">
    <source>
        <dbReference type="Proteomes" id="UP000324022"/>
    </source>
</evidence>
<dbReference type="Proteomes" id="UP000324022">
    <property type="component" value="Unassembled WGS sequence"/>
</dbReference>
<feature type="compositionally biased region" description="Low complexity" evidence="1">
    <location>
        <begin position="283"/>
        <end position="293"/>
    </location>
</feature>
<evidence type="ECO:0000256" key="1">
    <source>
        <dbReference type="SAM" id="MobiDB-lite"/>
    </source>
</evidence>
<feature type="compositionally biased region" description="Basic and acidic residues" evidence="1">
    <location>
        <begin position="82"/>
        <end position="95"/>
    </location>
</feature>
<reference evidence="2 3" key="1">
    <citation type="submission" date="2018-03" db="EMBL/GenBank/DDBJ databases">
        <authorList>
            <person name="Guldener U."/>
        </authorList>
    </citation>
    <scope>NUCLEOTIDE SEQUENCE [LARGE SCALE GENOMIC DNA]</scope>
    <source>
        <strain evidence="2 3">NBRC100155</strain>
    </source>
</reference>
<keyword evidence="3" id="KW-1185">Reference proteome</keyword>
<feature type="compositionally biased region" description="Basic and acidic residues" evidence="1">
    <location>
        <begin position="143"/>
        <end position="160"/>
    </location>
</feature>
<proteinExistence type="predicted"/>
<dbReference type="Gene3D" id="3.80.10.10">
    <property type="entry name" value="Ribonuclease Inhibitor"/>
    <property type="match status" value="1"/>
</dbReference>
<feature type="region of interest" description="Disordered" evidence="1">
    <location>
        <begin position="137"/>
        <end position="165"/>
    </location>
</feature>
<feature type="compositionally biased region" description="Low complexity" evidence="1">
    <location>
        <begin position="53"/>
        <end position="69"/>
    </location>
</feature>
<accession>A0A5C3EAD0</accession>
<dbReference type="AlphaFoldDB" id="A0A5C3EAD0"/>
<sequence length="657" mass="71964">MLRHPESAKLSVNERLARAREQDLRRCRNIQAKLSRAQGAQESADLAPGRLDTQQTQPTTAYTSSSSSSRAGLMFLSSTEQAQRERQQRTHERQLKRQVAGPMPPESWRDDFDRLSIRRGVASHLQTRQLLNLVSAGAGGRGMTRDSEAATLGQDRELRRSARKHHDSTCAGLRYLYDSINSDGKTSGTTLSLRDMALCVIADAINCPLISASGGKGKGKDRIETPEMDREQIGEVLEYLPAHMRQRMMALCGRIAATDWPMSEWTAQALIDKTKLNTTTELQRNQPSPSSSDNSEEDWEASLDSPTHVSNTPMYTNNEAPTPTLDLSYSNVSPRTITRMLSSTSTMSNGVALRMLSLAGWNTAANTSASTPTSPLDSPAMLSIFTQLPNLEVLCLAATNLSPSPSSTSDLGAVVDFQRSAVFLRKLSRCLPKLKLLDVSYCRWMSADAILGVSWTPSNAAAAIAWPRLENLLLVGCEAFADPRYLSSHADRPIGSAGCSNVTAFAGKPAGSYIAPWHTNHSQRALQSSAPIPGPAAGMVDDGYYTATVRQNDPFDLFTTPTAAAATQRNNASRNTAAATFGDYVKNVIQPAIISHMTPNNGEEDKAVLMEYVRCPRSTGKVEMWQWQRARVLEGIRGRTQPVDATKTRRGWVEVWF</sequence>